<dbReference type="GO" id="GO:0005524">
    <property type="term" value="F:ATP binding"/>
    <property type="evidence" value="ECO:0007669"/>
    <property type="project" value="InterPro"/>
</dbReference>
<protein>
    <submittedName>
        <fullName evidence="2">Pyruvate, phosphate dikinase</fullName>
    </submittedName>
</protein>
<dbReference type="AlphaFoldDB" id="A0A9D9E4P0"/>
<evidence type="ECO:0000313" key="2">
    <source>
        <dbReference type="EMBL" id="MBO8437039.1"/>
    </source>
</evidence>
<reference evidence="2" key="2">
    <citation type="journal article" date="2021" name="PeerJ">
        <title>Extensive microbial diversity within the chicken gut microbiome revealed by metagenomics and culture.</title>
        <authorList>
            <person name="Gilroy R."/>
            <person name="Ravi A."/>
            <person name="Getino M."/>
            <person name="Pursley I."/>
            <person name="Horton D.L."/>
            <person name="Alikhan N.F."/>
            <person name="Baker D."/>
            <person name="Gharbi K."/>
            <person name="Hall N."/>
            <person name="Watson M."/>
            <person name="Adriaenssens E.M."/>
            <person name="Foster-Nyarko E."/>
            <person name="Jarju S."/>
            <person name="Secka A."/>
            <person name="Antonio M."/>
            <person name="Oren A."/>
            <person name="Chaudhuri R.R."/>
            <person name="La Ragione R."/>
            <person name="Hildebrand F."/>
            <person name="Pallen M.J."/>
        </authorList>
    </citation>
    <scope>NUCLEOTIDE SEQUENCE</scope>
    <source>
        <strain evidence="2">7293</strain>
    </source>
</reference>
<dbReference type="SUPFAM" id="SSF52172">
    <property type="entry name" value="CheY-like"/>
    <property type="match status" value="1"/>
</dbReference>
<evidence type="ECO:0000313" key="3">
    <source>
        <dbReference type="Proteomes" id="UP000823615"/>
    </source>
</evidence>
<dbReference type="InterPro" id="IPR011006">
    <property type="entry name" value="CheY-like_superfamily"/>
</dbReference>
<dbReference type="Gene3D" id="3.30.1490.20">
    <property type="entry name" value="ATP-grasp fold, A domain"/>
    <property type="match status" value="1"/>
</dbReference>
<dbReference type="EMBL" id="JADIMT010000097">
    <property type="protein sequence ID" value="MBO8437039.1"/>
    <property type="molecule type" value="Genomic_DNA"/>
</dbReference>
<dbReference type="Pfam" id="PF01326">
    <property type="entry name" value="PPDK_N"/>
    <property type="match status" value="1"/>
</dbReference>
<name>A0A9D9E4P0_9SPIO</name>
<dbReference type="SUPFAM" id="SSF56059">
    <property type="entry name" value="Glutathione synthetase ATP-binding domain-like"/>
    <property type="match status" value="1"/>
</dbReference>
<feature type="domain" description="Pyruvate phosphate dikinase AMP/ATP-binding" evidence="1">
    <location>
        <begin position="428"/>
        <end position="792"/>
    </location>
</feature>
<comment type="caution">
    <text evidence="2">The sequence shown here is derived from an EMBL/GenBank/DDBJ whole genome shotgun (WGS) entry which is preliminary data.</text>
</comment>
<organism evidence="2 3">
    <name type="scientific">Candidatus Ornithospirochaeta stercoripullorum</name>
    <dbReference type="NCBI Taxonomy" id="2840899"/>
    <lineage>
        <taxon>Bacteria</taxon>
        <taxon>Pseudomonadati</taxon>
        <taxon>Spirochaetota</taxon>
        <taxon>Spirochaetia</taxon>
        <taxon>Spirochaetales</taxon>
        <taxon>Spirochaetaceae</taxon>
        <taxon>Spirochaetaceae incertae sedis</taxon>
        <taxon>Candidatus Ornithospirochaeta</taxon>
    </lineage>
</organism>
<dbReference type="Proteomes" id="UP000823615">
    <property type="component" value="Unassembled WGS sequence"/>
</dbReference>
<dbReference type="CDD" id="cd00156">
    <property type="entry name" value="REC"/>
    <property type="match status" value="1"/>
</dbReference>
<proteinExistence type="predicted"/>
<reference evidence="2" key="1">
    <citation type="submission" date="2020-10" db="EMBL/GenBank/DDBJ databases">
        <authorList>
            <person name="Gilroy R."/>
        </authorList>
    </citation>
    <scope>NUCLEOTIDE SEQUENCE</scope>
    <source>
        <strain evidence="2">7293</strain>
    </source>
</reference>
<dbReference type="InterPro" id="IPR013815">
    <property type="entry name" value="ATP_grasp_subdomain_1"/>
</dbReference>
<accession>A0A9D9E4P0</accession>
<dbReference type="GO" id="GO:0016301">
    <property type="term" value="F:kinase activity"/>
    <property type="evidence" value="ECO:0007669"/>
    <property type="project" value="InterPro"/>
</dbReference>
<evidence type="ECO:0000259" key="1">
    <source>
        <dbReference type="Pfam" id="PF01326"/>
    </source>
</evidence>
<gene>
    <name evidence="2" type="ORF">IAA97_08680</name>
</gene>
<sequence>MYLLDQTWLPFANLMLRHVYSVLLICSDYDRFMLEEDGRVEEELYKEYTQLGLSSPPKISHASNEESALQMIDTQPFDLVISMLDLGSDRVEGLAKAIKIRKPYMPVIALSPSPDHRKARELRGENCPYIDYLFYWQGNTSLFLAMVKLIEDRMNVKHDTDEADVQVIILVEDSVRFISSYLPEMYMCLIKQNRLSILEALNDWGKTLRMRGRPKILLATDYDEAWGLYTEYRANILGVITDINFPSSEGTEGSGLTLAKAVMQDNPEVPVLIQSTEIENEADAKELGAAFLWKLSPTLLEELGQYFLQYYNFGPFIFINPATGEEIARANTMKEVQETLKELPLDSFRYHSKRNDFSRWLRAQSLYMLAKRIKNINLDTGMSDKEVRDMLYTTIKEYRSERTRGVIAEFSPSSYDDTVLFARIGKGSLGGKGRGLAFIAMEMKANGIRAKYPSIYLSIPRTIVITTEFFDEFMEENGFSCQDFQEAEDSEILKVFLSGKMPERLVTDLKAILAIVRKPLSIRSSSLLEDSHFQPFAGVYQTSMIANCGDDDKRLEELSKSIKTVWASTYFSTAREYLKSTLHSPEEEKMAVIIQQVTGARHGDYWYPNISGVARSLNYYPVPGQKAEDGVGMLSFGLGKTIVDEGTALRFCPAKPRMPSDSLTGESSVQDRFYALSMTGSFSPEKNSDNLVQLSIENEVGKFPNAFKGIVSTLDMATGLISESTRAEGIKMLTFNGVLKYETLPLAKVIDEMLKLGTAAMAEPVEIEFAVNTEHENRPDFSILQIRPISGISGYTDIPISQDDIDSALIYAEKVMGNGIIEDIKEIITIKPEAFDRSHMVEMARELEVLNREAEGGYVLITAGRLGSSDRWLGIPCTWSQISKAHVIIETGLKELQVEPSQGTHFFQNMTSLGCIYLTINPMYNDGFFRFDKIKELNIVKETEHFLAVRTETPLIVKASGLESKAIIRTT</sequence>
<keyword evidence="2" id="KW-0670">Pyruvate</keyword>
<dbReference type="InterPro" id="IPR002192">
    <property type="entry name" value="PPDK_AMP/ATP-bd"/>
</dbReference>
<dbReference type="Gene3D" id="3.40.50.2300">
    <property type="match status" value="1"/>
</dbReference>